<evidence type="ECO:0000313" key="10">
    <source>
        <dbReference type="Proteomes" id="UP001595528"/>
    </source>
</evidence>
<evidence type="ECO:0000256" key="5">
    <source>
        <dbReference type="ARBA" id="ARBA00022984"/>
    </source>
</evidence>
<evidence type="ECO:0000256" key="6">
    <source>
        <dbReference type="ARBA" id="ARBA00023316"/>
    </source>
</evidence>
<evidence type="ECO:0000256" key="2">
    <source>
        <dbReference type="ARBA" id="ARBA00005992"/>
    </source>
</evidence>
<organism evidence="9 10">
    <name type="scientific">Marinibaculum pumilum</name>
    <dbReference type="NCBI Taxonomy" id="1766165"/>
    <lineage>
        <taxon>Bacteria</taxon>
        <taxon>Pseudomonadati</taxon>
        <taxon>Pseudomonadota</taxon>
        <taxon>Alphaproteobacteria</taxon>
        <taxon>Rhodospirillales</taxon>
        <taxon>Rhodospirillaceae</taxon>
        <taxon>Marinibaculum</taxon>
    </lineage>
</organism>
<evidence type="ECO:0000256" key="1">
    <source>
        <dbReference type="ARBA" id="ARBA00004752"/>
    </source>
</evidence>
<keyword evidence="10" id="KW-1185">Reference proteome</keyword>
<name>A0ABV7KV58_9PROT</name>
<dbReference type="InterPro" id="IPR005490">
    <property type="entry name" value="LD_TPept_cat_dom"/>
</dbReference>
<feature type="domain" description="L,D-TPase catalytic" evidence="8">
    <location>
        <begin position="1"/>
        <end position="157"/>
    </location>
</feature>
<evidence type="ECO:0000313" key="9">
    <source>
        <dbReference type="EMBL" id="MFC3226175.1"/>
    </source>
</evidence>
<dbReference type="Pfam" id="PF03734">
    <property type="entry name" value="YkuD"/>
    <property type="match status" value="1"/>
</dbReference>
<proteinExistence type="inferred from homology"/>
<accession>A0ABV7KV58</accession>
<dbReference type="InterPro" id="IPR038063">
    <property type="entry name" value="Transpep_catalytic_dom"/>
</dbReference>
<comment type="pathway">
    <text evidence="1 7">Cell wall biogenesis; peptidoglycan biosynthesis.</text>
</comment>
<keyword evidence="3" id="KW-0808">Transferase</keyword>
<evidence type="ECO:0000256" key="4">
    <source>
        <dbReference type="ARBA" id="ARBA00022960"/>
    </source>
</evidence>
<dbReference type="PANTHER" id="PTHR38589:SF1">
    <property type="entry name" value="BLR0621 PROTEIN"/>
    <property type="match status" value="1"/>
</dbReference>
<feature type="active site" description="Proton donor/acceptor" evidence="7">
    <location>
        <position position="121"/>
    </location>
</feature>
<keyword evidence="4 7" id="KW-0133">Cell shape</keyword>
<evidence type="ECO:0000259" key="8">
    <source>
        <dbReference type="PROSITE" id="PS52029"/>
    </source>
</evidence>
<dbReference type="PROSITE" id="PS52029">
    <property type="entry name" value="LD_TPASE"/>
    <property type="match status" value="1"/>
</dbReference>
<sequence>MGILAGRGIATACALGKGGVRTGKREGDGATPAGLWPVRRLYYRPGRLFPPRSGLAVRPTGPRDGWCDQPDHPAYNRRVRLPIAGSAERLQRPDRLYDLVIELGYNDSPPRPGAGSAIFMHVARPGLRPTAGCIAVPLPVLRRIAARMRAGDLVLVQGRGSLPD</sequence>
<reference evidence="10" key="1">
    <citation type="journal article" date="2019" name="Int. J. Syst. Evol. Microbiol.">
        <title>The Global Catalogue of Microorganisms (GCM) 10K type strain sequencing project: providing services to taxonomists for standard genome sequencing and annotation.</title>
        <authorList>
            <consortium name="The Broad Institute Genomics Platform"/>
            <consortium name="The Broad Institute Genome Sequencing Center for Infectious Disease"/>
            <person name="Wu L."/>
            <person name="Ma J."/>
        </authorList>
    </citation>
    <scope>NUCLEOTIDE SEQUENCE [LARGE SCALE GENOMIC DNA]</scope>
    <source>
        <strain evidence="10">KCTC 42964</strain>
    </source>
</reference>
<dbReference type="SUPFAM" id="SSF141523">
    <property type="entry name" value="L,D-transpeptidase catalytic domain-like"/>
    <property type="match status" value="1"/>
</dbReference>
<evidence type="ECO:0000256" key="3">
    <source>
        <dbReference type="ARBA" id="ARBA00022679"/>
    </source>
</evidence>
<keyword evidence="6 7" id="KW-0961">Cell wall biogenesis/degradation</keyword>
<dbReference type="EMBL" id="JBHRTR010000007">
    <property type="protein sequence ID" value="MFC3226175.1"/>
    <property type="molecule type" value="Genomic_DNA"/>
</dbReference>
<dbReference type="PANTHER" id="PTHR38589">
    <property type="entry name" value="BLR0621 PROTEIN"/>
    <property type="match status" value="1"/>
</dbReference>
<feature type="active site" description="Nucleophile" evidence="7">
    <location>
        <position position="133"/>
    </location>
</feature>
<comment type="similarity">
    <text evidence="2">Belongs to the YkuD family.</text>
</comment>
<gene>
    <name evidence="9" type="ORF">ACFOGJ_02985</name>
</gene>
<dbReference type="RefSeq" id="WP_379898030.1">
    <property type="nucleotide sequence ID" value="NZ_JBHRTR010000007.1"/>
</dbReference>
<evidence type="ECO:0000256" key="7">
    <source>
        <dbReference type="PROSITE-ProRule" id="PRU01373"/>
    </source>
</evidence>
<keyword evidence="5 7" id="KW-0573">Peptidoglycan synthesis</keyword>
<protein>
    <submittedName>
        <fullName evidence="9">L,D-transpeptidase</fullName>
    </submittedName>
</protein>
<comment type="caution">
    <text evidence="9">The sequence shown here is derived from an EMBL/GenBank/DDBJ whole genome shotgun (WGS) entry which is preliminary data.</text>
</comment>
<dbReference type="Proteomes" id="UP001595528">
    <property type="component" value="Unassembled WGS sequence"/>
</dbReference>